<keyword evidence="1" id="KW-0472">Membrane</keyword>
<accession>A0A166I1I5</accession>
<keyword evidence="1" id="KW-1133">Transmembrane helix</keyword>
<dbReference type="EMBL" id="KV428008">
    <property type="protein sequence ID" value="KZT43293.1"/>
    <property type="molecule type" value="Genomic_DNA"/>
</dbReference>
<gene>
    <name evidence="2" type="ORF">SISSUDRAFT_683982</name>
</gene>
<evidence type="ECO:0000313" key="2">
    <source>
        <dbReference type="EMBL" id="KZT43293.1"/>
    </source>
</evidence>
<keyword evidence="1" id="KW-0812">Transmembrane</keyword>
<keyword evidence="3" id="KW-1185">Reference proteome</keyword>
<protein>
    <submittedName>
        <fullName evidence="2">Uncharacterized protein</fullName>
    </submittedName>
</protein>
<reference evidence="2 3" key="1">
    <citation type="journal article" date="2016" name="Mol. Biol. Evol.">
        <title>Comparative Genomics of Early-Diverging Mushroom-Forming Fungi Provides Insights into the Origins of Lignocellulose Decay Capabilities.</title>
        <authorList>
            <person name="Nagy L.G."/>
            <person name="Riley R."/>
            <person name="Tritt A."/>
            <person name="Adam C."/>
            <person name="Daum C."/>
            <person name="Floudas D."/>
            <person name="Sun H."/>
            <person name="Yadav J.S."/>
            <person name="Pangilinan J."/>
            <person name="Larsson K.H."/>
            <person name="Matsuura K."/>
            <person name="Barry K."/>
            <person name="Labutti K."/>
            <person name="Kuo R."/>
            <person name="Ohm R.A."/>
            <person name="Bhattacharya S.S."/>
            <person name="Shirouzu T."/>
            <person name="Yoshinaga Y."/>
            <person name="Martin F.M."/>
            <person name="Grigoriev I.V."/>
            <person name="Hibbett D.S."/>
        </authorList>
    </citation>
    <scope>NUCLEOTIDE SEQUENCE [LARGE SCALE GENOMIC DNA]</scope>
    <source>
        <strain evidence="2 3">HHB10207 ss-3</strain>
    </source>
</reference>
<organism evidence="2 3">
    <name type="scientific">Sistotremastrum suecicum HHB10207 ss-3</name>
    <dbReference type="NCBI Taxonomy" id="1314776"/>
    <lineage>
        <taxon>Eukaryota</taxon>
        <taxon>Fungi</taxon>
        <taxon>Dikarya</taxon>
        <taxon>Basidiomycota</taxon>
        <taxon>Agaricomycotina</taxon>
        <taxon>Agaricomycetes</taxon>
        <taxon>Sistotremastrales</taxon>
        <taxon>Sistotremastraceae</taxon>
        <taxon>Sistotremastrum</taxon>
    </lineage>
</organism>
<proteinExistence type="predicted"/>
<evidence type="ECO:0000256" key="1">
    <source>
        <dbReference type="SAM" id="Phobius"/>
    </source>
</evidence>
<evidence type="ECO:0000313" key="3">
    <source>
        <dbReference type="Proteomes" id="UP000076798"/>
    </source>
</evidence>
<sequence length="113" mass="12763">MTMLFLMHWRLSSPSKFDTPFYQMECGILAALMSYSSVYTIASGLFVLRTWLSSITVKGKKNAIDLKQMFDNPFSLCGPFLGLIRIGFTLGPCSQIFKNINRCHDCYSAGHSF</sequence>
<name>A0A166I1I5_9AGAM</name>
<dbReference type="Proteomes" id="UP000076798">
    <property type="component" value="Unassembled WGS sequence"/>
</dbReference>
<dbReference type="AlphaFoldDB" id="A0A166I1I5"/>
<feature type="transmembrane region" description="Helical" evidence="1">
    <location>
        <begin position="20"/>
        <end position="48"/>
    </location>
</feature>